<dbReference type="OrthoDB" id="7996442at2"/>
<dbReference type="Proteomes" id="UP000061432">
    <property type="component" value="Chromosome"/>
</dbReference>
<accession>A0A0C6FGV6</accession>
<proteinExistence type="predicted"/>
<gene>
    <name evidence="1" type="ORF">Maq22A_c15505</name>
</gene>
<reference evidence="1 2" key="1">
    <citation type="journal article" date="2015" name="Genome Announc.">
        <title>Complete Genome Sequence of Methylobacterium aquaticum Strain 22A, Isolated from Racomitrium japonicum Moss.</title>
        <authorList>
            <person name="Tani A."/>
            <person name="Ogura Y."/>
            <person name="Hayashi T."/>
            <person name="Kimbara K."/>
        </authorList>
    </citation>
    <scope>NUCLEOTIDE SEQUENCE [LARGE SCALE GENOMIC DNA]</scope>
    <source>
        <strain evidence="1 2">MA-22A</strain>
    </source>
</reference>
<evidence type="ECO:0000313" key="2">
    <source>
        <dbReference type="Proteomes" id="UP000061432"/>
    </source>
</evidence>
<name>A0A0C6FGV6_9HYPH</name>
<dbReference type="RefSeq" id="WP_060847419.1">
    <property type="nucleotide sequence ID" value="NZ_AP014704.1"/>
</dbReference>
<dbReference type="EMBL" id="AP014704">
    <property type="protein sequence ID" value="BAQ46257.1"/>
    <property type="molecule type" value="Genomic_DNA"/>
</dbReference>
<protein>
    <submittedName>
        <fullName evidence="1">Uncharacterized protein</fullName>
    </submittedName>
</protein>
<dbReference type="KEGG" id="maqu:Maq22A_c15505"/>
<organism evidence="1 2">
    <name type="scientific">Methylobacterium aquaticum</name>
    <dbReference type="NCBI Taxonomy" id="270351"/>
    <lineage>
        <taxon>Bacteria</taxon>
        <taxon>Pseudomonadati</taxon>
        <taxon>Pseudomonadota</taxon>
        <taxon>Alphaproteobacteria</taxon>
        <taxon>Hyphomicrobiales</taxon>
        <taxon>Methylobacteriaceae</taxon>
        <taxon>Methylobacterium</taxon>
    </lineage>
</organism>
<evidence type="ECO:0000313" key="1">
    <source>
        <dbReference type="EMBL" id="BAQ46257.1"/>
    </source>
</evidence>
<dbReference type="PATRIC" id="fig|270351.10.peg.2989"/>
<sequence length="149" mass="15672">MINASLQHFCNRILAAGTIGLEDVRELGRTVLPDGLTCRDEADMLFGLDRAVQAADPAFADWLVAAVVDFAVWGERPTGHIDADTAHWLAASLGCGRGPTATGARIAVEVVREAETNDAVLIGFALKANRARAGGDEAVEEILAYAIAA</sequence>
<dbReference type="AlphaFoldDB" id="A0A0C6FGV6"/>
<reference evidence="2" key="2">
    <citation type="submission" date="2015-01" db="EMBL/GenBank/DDBJ databases">
        <title>Complete genome sequence of Methylobacterium aquaticum strain 22A.</title>
        <authorList>
            <person name="Tani A."/>
            <person name="Ogura Y."/>
            <person name="Hayashi T."/>
        </authorList>
    </citation>
    <scope>NUCLEOTIDE SEQUENCE [LARGE SCALE GENOMIC DNA]</scope>
    <source>
        <strain evidence="2">MA-22A</strain>
    </source>
</reference>